<dbReference type="AlphaFoldDB" id="A0A1A8VN78"/>
<accession>A0A1A8VN78</accession>
<name>A0A1A8VN78_PLAOA</name>
<evidence type="ECO:0000313" key="2">
    <source>
        <dbReference type="Proteomes" id="UP000078560"/>
    </source>
</evidence>
<evidence type="ECO:0000313" key="1">
    <source>
        <dbReference type="EMBL" id="SBS81106.1"/>
    </source>
</evidence>
<organism evidence="1 2">
    <name type="scientific">Plasmodium ovale curtisi</name>
    <dbReference type="NCBI Taxonomy" id="864141"/>
    <lineage>
        <taxon>Eukaryota</taxon>
        <taxon>Sar</taxon>
        <taxon>Alveolata</taxon>
        <taxon>Apicomplexa</taxon>
        <taxon>Aconoidasida</taxon>
        <taxon>Haemosporida</taxon>
        <taxon>Plasmodiidae</taxon>
        <taxon>Plasmodium</taxon>
        <taxon>Plasmodium (Plasmodium)</taxon>
    </lineage>
</organism>
<dbReference type="InterPro" id="IPR011032">
    <property type="entry name" value="GroES-like_sf"/>
</dbReference>
<dbReference type="Gene3D" id="3.90.180.10">
    <property type="entry name" value="Medium-chain alcohol dehydrogenases, catalytic domain"/>
    <property type="match status" value="1"/>
</dbReference>
<protein>
    <submittedName>
        <fullName evidence="1">Quinone oxidoreductase, putative</fullName>
    </submittedName>
</protein>
<dbReference type="EMBL" id="FLQU01000115">
    <property type="protein sequence ID" value="SBS81106.1"/>
    <property type="molecule type" value="Genomic_DNA"/>
</dbReference>
<sequence length="158" mass="18389">MKSILLKGINQIVFSNHLKRPELKRNDDHTDENDLLIKVYAVGINKFEILIKKNVYAHFIKGICMCNGYSEYIIANSIHTLKMDDKITMTEDASLPESFVTAFNNMKDEKALEFGATNYVFHNEENFTANVLKFTKKINLTFDCFGKSMFEKNNYYLY</sequence>
<proteinExistence type="predicted"/>
<dbReference type="Proteomes" id="UP000078560">
    <property type="component" value="Unassembled WGS sequence"/>
</dbReference>
<dbReference type="SUPFAM" id="SSF50129">
    <property type="entry name" value="GroES-like"/>
    <property type="match status" value="1"/>
</dbReference>
<gene>
    <name evidence="1" type="ORF">POVCU2_0008400</name>
</gene>
<reference evidence="2" key="1">
    <citation type="submission" date="2016-05" db="EMBL/GenBank/DDBJ databases">
        <authorList>
            <person name="Naeem Raeece"/>
        </authorList>
    </citation>
    <scope>NUCLEOTIDE SEQUENCE [LARGE SCALE GENOMIC DNA]</scope>
</reference>